<dbReference type="InterPro" id="IPR006076">
    <property type="entry name" value="FAD-dep_OxRdtase"/>
</dbReference>
<dbReference type="Pfam" id="PF01266">
    <property type="entry name" value="DAO"/>
    <property type="match status" value="1"/>
</dbReference>
<evidence type="ECO:0000256" key="3">
    <source>
        <dbReference type="ARBA" id="ARBA00046185"/>
    </source>
</evidence>
<gene>
    <name evidence="5" type="ORF">B5M09_006124</name>
</gene>
<organism evidence="5 6">
    <name type="scientific">Aphanomyces astaci</name>
    <name type="common">Crayfish plague agent</name>
    <dbReference type="NCBI Taxonomy" id="112090"/>
    <lineage>
        <taxon>Eukaryota</taxon>
        <taxon>Sar</taxon>
        <taxon>Stramenopiles</taxon>
        <taxon>Oomycota</taxon>
        <taxon>Saprolegniomycetes</taxon>
        <taxon>Saprolegniales</taxon>
        <taxon>Verrucalvaceae</taxon>
        <taxon>Aphanomyces</taxon>
    </lineage>
</organism>
<dbReference type="PANTHER" id="PTHR13847:SF287">
    <property type="entry name" value="FAD-DEPENDENT OXIDOREDUCTASE DOMAIN-CONTAINING PROTEIN 1"/>
    <property type="match status" value="1"/>
</dbReference>
<comment type="caution">
    <text evidence="5">The sequence shown here is derived from an EMBL/GenBank/DDBJ whole genome shotgun (WGS) entry which is preliminary data.</text>
</comment>
<sequence>MIQNVQASDFNTKIATSAYSTFRVLTMLRKMTADVVVVGAGVAGCSAYYGLAKRNGSPGDGTASSFKPLLVDATGPMSLTSARGTYQYRNWWPDEGDEAMMRLVSRSIDIMDDVASDIDLNRNGYLFVTRDLARVNALKAQGQRNAQLGGGAFREHHELSGYNPSTSVADRLDGSDLIWGQDNIASLFPSLKHSNALAALHVRRAGSLNPHKLVRSMAWLPKSFQPFSSSLECRLNTCWKMIDIHACGGRISGITVGLPNGDKEIVDTAALVLAPGPMLQQTLHLLRAKDLVDTPALTVHHELHARVIFDDPKQIATATSPLTFHADPVGRLQAMAVWTYDVNLVEPVFPLTRVLDPRSSAAAGEVLAATVMGDIAPGKGVDDSTLPYASYAAALSPSRFDDVTYVSSLSSGRQTSGQM</sequence>
<evidence type="ECO:0000256" key="1">
    <source>
        <dbReference type="ARBA" id="ARBA00023002"/>
    </source>
</evidence>
<dbReference type="Proteomes" id="UP000284702">
    <property type="component" value="Unassembled WGS sequence"/>
</dbReference>
<accession>A0A425DD40</accession>
<keyword evidence="1" id="KW-0560">Oxidoreductase</keyword>
<dbReference type="SUPFAM" id="SSF51905">
    <property type="entry name" value="FAD/NAD(P)-binding domain"/>
    <property type="match status" value="1"/>
</dbReference>
<dbReference type="VEuPathDB" id="FungiDB:H257_00436"/>
<dbReference type="AlphaFoldDB" id="A0A425DD40"/>
<proteinExistence type="predicted"/>
<dbReference type="InterPro" id="IPR036188">
    <property type="entry name" value="FAD/NAD-bd_sf"/>
</dbReference>
<feature type="domain" description="FAD dependent oxidoreductase" evidence="4">
    <location>
        <begin position="34"/>
        <end position="220"/>
    </location>
</feature>
<protein>
    <recommendedName>
        <fullName evidence="2">FAD-dependent oxidoreductase domain-containing protein 1</fullName>
    </recommendedName>
</protein>
<evidence type="ECO:0000313" key="5">
    <source>
        <dbReference type="EMBL" id="RQM27194.1"/>
    </source>
</evidence>
<dbReference type="GO" id="GO:0016491">
    <property type="term" value="F:oxidoreductase activity"/>
    <property type="evidence" value="ECO:0007669"/>
    <property type="project" value="UniProtKB-KW"/>
</dbReference>
<evidence type="ECO:0000259" key="4">
    <source>
        <dbReference type="Pfam" id="PF01266"/>
    </source>
</evidence>
<dbReference type="PANTHER" id="PTHR13847">
    <property type="entry name" value="SARCOSINE DEHYDROGENASE-RELATED"/>
    <property type="match status" value="1"/>
</dbReference>
<evidence type="ECO:0000256" key="2">
    <source>
        <dbReference type="ARBA" id="ARBA00039785"/>
    </source>
</evidence>
<reference evidence="5" key="1">
    <citation type="submission" date="2018-07" db="EMBL/GenBank/DDBJ databases">
        <title>Annotation of Aphanomyces astaci genome assembly.</title>
        <authorList>
            <person name="Studholme D.J."/>
        </authorList>
    </citation>
    <scope>NUCLEOTIDE SEQUENCE [LARGE SCALE GENOMIC DNA]</scope>
    <source>
        <strain evidence="5">Pc</strain>
    </source>
</reference>
<dbReference type="Gene3D" id="3.50.50.60">
    <property type="entry name" value="FAD/NAD(P)-binding domain"/>
    <property type="match status" value="1"/>
</dbReference>
<evidence type="ECO:0000313" key="6">
    <source>
        <dbReference type="Proteomes" id="UP000284702"/>
    </source>
</evidence>
<keyword evidence="6" id="KW-1185">Reference proteome</keyword>
<comment type="function">
    <text evidence="3">Required for the assembly of the mitochondrial membrane respiratory chain NADH dehydrogenase (Complex I). Involved in mid-late stages of complex I assembly.</text>
</comment>
<name>A0A425DD40_APHAT</name>
<dbReference type="GO" id="GO:0005737">
    <property type="term" value="C:cytoplasm"/>
    <property type="evidence" value="ECO:0007669"/>
    <property type="project" value="TreeGrafter"/>
</dbReference>
<dbReference type="Gene3D" id="3.30.9.10">
    <property type="entry name" value="D-Amino Acid Oxidase, subunit A, domain 2"/>
    <property type="match status" value="1"/>
</dbReference>
<dbReference type="EMBL" id="MZMZ02002131">
    <property type="protein sequence ID" value="RQM27194.1"/>
    <property type="molecule type" value="Genomic_DNA"/>
</dbReference>